<evidence type="ECO:0000313" key="2">
    <source>
        <dbReference type="EMBL" id="AUB36719.1"/>
    </source>
</evidence>
<accession>A0A2K8SMQ7</accession>
<dbReference type="InterPro" id="IPR007280">
    <property type="entry name" value="Peptidase_C_arc/bac"/>
</dbReference>
<dbReference type="Proteomes" id="UP000232003">
    <property type="component" value="Chromosome"/>
</dbReference>
<name>A0A2K8SMQ7_9NOSO</name>
<dbReference type="KEGG" id="nfl:COO91_02642"/>
<dbReference type="RefSeq" id="WP_100898581.1">
    <property type="nucleotide sequence ID" value="NZ_CAWNNC010000001.1"/>
</dbReference>
<feature type="domain" description="Peptidase C-terminal archaeal/bacterial" evidence="1">
    <location>
        <begin position="407"/>
        <end position="470"/>
    </location>
</feature>
<evidence type="ECO:0000259" key="1">
    <source>
        <dbReference type="Pfam" id="PF04151"/>
    </source>
</evidence>
<gene>
    <name evidence="2" type="ORF">COO91_02642</name>
</gene>
<evidence type="ECO:0000313" key="3">
    <source>
        <dbReference type="Proteomes" id="UP000232003"/>
    </source>
</evidence>
<dbReference type="SUPFAM" id="SSF89260">
    <property type="entry name" value="Collagen-binding domain"/>
    <property type="match status" value="4"/>
</dbReference>
<feature type="domain" description="Peptidase C-terminal archaeal/bacterial" evidence="1">
    <location>
        <begin position="291"/>
        <end position="354"/>
    </location>
</feature>
<reference evidence="2 3" key="1">
    <citation type="submission" date="2017-11" db="EMBL/GenBank/DDBJ databases">
        <title>Complete genome of a free-living desiccation-tolerant cyanobacterium and its photosynthetic adaptation to extreme terrestrial habitat.</title>
        <authorList>
            <person name="Shang J."/>
        </authorList>
    </citation>
    <scope>NUCLEOTIDE SEQUENCE [LARGE SCALE GENOMIC DNA]</scope>
    <source>
        <strain evidence="2 3">CCNUN1</strain>
    </source>
</reference>
<feature type="domain" description="Peptidase C-terminal archaeal/bacterial" evidence="1">
    <location>
        <begin position="175"/>
        <end position="238"/>
    </location>
</feature>
<dbReference type="Pfam" id="PF04151">
    <property type="entry name" value="PPC"/>
    <property type="match status" value="4"/>
</dbReference>
<keyword evidence="3" id="KW-1185">Reference proteome</keyword>
<dbReference type="AlphaFoldDB" id="A0A2K8SMQ7"/>
<dbReference type="EMBL" id="CP024785">
    <property type="protein sequence ID" value="AUB36719.1"/>
    <property type="molecule type" value="Genomic_DNA"/>
</dbReference>
<dbReference type="OrthoDB" id="7325981at2"/>
<protein>
    <submittedName>
        <fullName evidence="2">Periplasmic component of the Tol biopolymer transport system</fullName>
    </submittedName>
</protein>
<feature type="domain" description="Peptidase C-terminal archaeal/bacterial" evidence="1">
    <location>
        <begin position="49"/>
        <end position="111"/>
    </location>
</feature>
<organism evidence="2 3">
    <name type="scientific">Nostoc flagelliforme CCNUN1</name>
    <dbReference type="NCBI Taxonomy" id="2038116"/>
    <lineage>
        <taxon>Bacteria</taxon>
        <taxon>Bacillati</taxon>
        <taxon>Cyanobacteriota</taxon>
        <taxon>Cyanophyceae</taxon>
        <taxon>Nostocales</taxon>
        <taxon>Nostocaceae</taxon>
        <taxon>Nostoc</taxon>
    </lineage>
</organism>
<dbReference type="Gene3D" id="2.60.120.380">
    <property type="match status" value="4"/>
</dbReference>
<dbReference type="SUPFAM" id="SSF82171">
    <property type="entry name" value="DPP6 N-terminal domain-like"/>
    <property type="match status" value="1"/>
</dbReference>
<proteinExistence type="predicted"/>
<sequence length="899" mass="94418">MPSPYSGFPDPGSTTATALDTTSPSYIGGSLTNTVNIFQNSLGGSDTLDIYKFTTSSSSIVSLNLDGLGSNADLNLLNSAGNYIFNSNQAGTTPESIRANLAAGTYYARLSLVSGESNTNYNLSLTAETVQESGRSDNTRSTAFNIGQFSSTNTSYNTIDFVGNSGASGAIQDSADYYKFNVANSGTINITLNGLGADANLELRNSSGVIQSNIQTGTTLESINYNLAVGITYYVRVSPGALSSTNYNLQLSFASDPLDNAGNTTTAARNINTLTITAASYSDFVNSSDNFDYYRFDLASTALVDLTLTPATANADLQLLDSSSNGILSSNQTGITEDFIRRSLKAGTYYILVTPGTGSTSNYTLKASATAIGIDQAPDTFGTASNIGALSGTTQTFNDFVGNIDSNDWYRFSLNNNSAFNLTLNGLTDNADVQLVNSSGITIQTSALMGAVNETINTNLSAGTYYIRVYPSGSAEAFYTLNVSATLQAQMLDLRSGSGSSDPSNLTALSSNLYFTANDGTNGVQLWRSDGTTKTRLTNINPGSFNPANLTVVNNKLYFTANDGIKGTELWVYDGTTAQIVSDINPNSASSDPTNLTVVGNNLFFSADNGTNGRELWVYNGTTSALVKDIYSGASSSDPANLTNVNGQLYFTAYNPTSGNELWTSNGTASGTQVIDIRAGGLSSSPNSLTTVGSTLYFTANNGTSGFEVWKYASGAASLVKDVTPGNNGFGPAYLTAVGSNLYFVTDSDNDFQQELWKSDGNNAGTTQVSSSITGIGAFNFKAVGSTLYFTAYDSATGLELWKSDASSTAVVKDIWVDSDPNNSIPSSLVNFNGSLYFAASDASNNRELWSSDGTAVGTSKVSNINATGNANPAQLTVVDKRLFFTATTGTNGTELWVI</sequence>